<dbReference type="Gene3D" id="3.40.1360.10">
    <property type="match status" value="1"/>
</dbReference>
<dbReference type="PANTHER" id="PTHR39156:SF1">
    <property type="entry name" value="RIBONUCLEASE M5"/>
    <property type="match status" value="1"/>
</dbReference>
<accession>A0A1Y3PDC0</accession>
<dbReference type="Pfam" id="PF13331">
    <property type="entry name" value="DUF4093"/>
    <property type="match status" value="1"/>
</dbReference>
<keyword evidence="6 11" id="KW-0699">rRNA-binding</keyword>
<dbReference type="PROSITE" id="PS50880">
    <property type="entry name" value="TOPRIM"/>
    <property type="match status" value="1"/>
</dbReference>
<dbReference type="Proteomes" id="UP000196475">
    <property type="component" value="Unassembled WGS sequence"/>
</dbReference>
<dbReference type="HAMAP" id="MF_01469">
    <property type="entry name" value="RNase_M5"/>
    <property type="match status" value="1"/>
</dbReference>
<evidence type="ECO:0000256" key="1">
    <source>
        <dbReference type="ARBA" id="ARBA00022490"/>
    </source>
</evidence>
<evidence type="ECO:0000256" key="9">
    <source>
        <dbReference type="ARBA" id="ARBA00022842"/>
    </source>
</evidence>
<gene>
    <name evidence="11" type="primary">rnmV</name>
    <name evidence="14" type="ORF">BAA01_14830</name>
</gene>
<evidence type="ECO:0000256" key="3">
    <source>
        <dbReference type="ARBA" id="ARBA00022552"/>
    </source>
</evidence>
<comment type="subcellular location">
    <subcellularLocation>
        <location evidence="11">Cytoplasm</location>
    </subcellularLocation>
</comment>
<comment type="function">
    <text evidence="11">Required for correct processing of both the 5' and 3' ends of 5S rRNA precursor. Cleaves both sides of a double-stranded region yielding mature 5S rRNA in one step.</text>
</comment>
<evidence type="ECO:0000256" key="11">
    <source>
        <dbReference type="HAMAP-Rule" id="MF_01469"/>
    </source>
</evidence>
<dbReference type="EMBL" id="LZRT01000107">
    <property type="protein sequence ID" value="OUM85313.1"/>
    <property type="molecule type" value="Genomic_DNA"/>
</dbReference>
<evidence type="ECO:0000256" key="10">
    <source>
        <dbReference type="ARBA" id="ARBA00022884"/>
    </source>
</evidence>
<keyword evidence="8 11" id="KW-0378">Hydrolase</keyword>
<dbReference type="GO" id="GO:0019843">
    <property type="term" value="F:rRNA binding"/>
    <property type="evidence" value="ECO:0007669"/>
    <property type="project" value="UniProtKB-KW"/>
</dbReference>
<proteinExistence type="inferred from homology"/>
<dbReference type="SUPFAM" id="SSF110455">
    <property type="entry name" value="Toprim domain"/>
    <property type="match status" value="1"/>
</dbReference>
<dbReference type="GO" id="GO:0043822">
    <property type="term" value="F:ribonuclease M5 activity"/>
    <property type="evidence" value="ECO:0007669"/>
    <property type="project" value="UniProtKB-UniRule"/>
</dbReference>
<evidence type="ECO:0000313" key="15">
    <source>
        <dbReference type="Proteomes" id="UP000196475"/>
    </source>
</evidence>
<evidence type="ECO:0000256" key="4">
    <source>
        <dbReference type="ARBA" id="ARBA00022722"/>
    </source>
</evidence>
<sequence length="200" mass="21808">MLKEIIVVEGRNDTIAVQRAVEAETIETGGSALSAAVLRQIALAQQRRGVIILTDPDVVGERLRREISAAVPGCKQAFLTRKEAAKDGDIGVEHASPEAIRRALERARSVQWEPVRHLSWEEYAAWGLAGSASAKRLRVQLGEKLGIGYGNAQQMYKKLQRFQITSEEFQQAMLELLGEVGGALDEASDRDAQPDESGSG</sequence>
<organism evidence="14 15">
    <name type="scientific">Bacillus thermozeamaize</name>
    <dbReference type="NCBI Taxonomy" id="230954"/>
    <lineage>
        <taxon>Bacteria</taxon>
        <taxon>Bacillati</taxon>
        <taxon>Bacillota</taxon>
        <taxon>Bacilli</taxon>
        <taxon>Bacillales</taxon>
        <taxon>Bacillaceae</taxon>
        <taxon>Bacillus</taxon>
    </lineage>
</organism>
<dbReference type="FunFam" id="3.40.1360.10:FF:000006">
    <property type="entry name" value="Ribonuclease M5"/>
    <property type="match status" value="1"/>
</dbReference>
<keyword evidence="1 11" id="KW-0963">Cytoplasm</keyword>
<feature type="domain" description="Toprim" evidence="13">
    <location>
        <begin position="3"/>
        <end position="86"/>
    </location>
</feature>
<dbReference type="InterPro" id="IPR034141">
    <property type="entry name" value="TOPRIM_RNase_M5-like"/>
</dbReference>
<keyword evidence="4 11" id="KW-0540">Nuclease</keyword>
<evidence type="ECO:0000256" key="6">
    <source>
        <dbReference type="ARBA" id="ARBA00022730"/>
    </source>
</evidence>
<keyword evidence="7 11" id="KW-0255">Endonuclease</keyword>
<dbReference type="PANTHER" id="PTHR39156">
    <property type="entry name" value="RIBONUCLEASE M5"/>
    <property type="match status" value="1"/>
</dbReference>
<keyword evidence="2 11" id="KW-0690">Ribosome biogenesis</keyword>
<name>A0A1Y3PDC0_9BACI</name>
<protein>
    <recommendedName>
        <fullName evidence="11 12">Ribonuclease M5</fullName>
        <ecNumber evidence="11 12">3.1.26.8</ecNumber>
    </recommendedName>
    <alternativeName>
        <fullName evidence="11">RNase M5</fullName>
    </alternativeName>
    <alternativeName>
        <fullName evidence="11">Ribosomal RNA terminal maturase M5</fullName>
    </alternativeName>
</protein>
<keyword evidence="3 11" id="KW-0698">rRNA processing</keyword>
<dbReference type="CDD" id="cd01027">
    <property type="entry name" value="TOPRIM_RNase_M5_like"/>
    <property type="match status" value="1"/>
</dbReference>
<evidence type="ECO:0000256" key="12">
    <source>
        <dbReference type="NCBIfam" id="TIGR00334"/>
    </source>
</evidence>
<comment type="catalytic activity">
    <reaction evidence="11">
        <text>Endonucleolytic cleavage of RNA, removing 21 and 42 nucleotides, respectively, from the 5'- and 3'-termini of a 5S-rRNA precursor.</text>
        <dbReference type="EC" id="3.1.26.8"/>
    </reaction>
</comment>
<dbReference type="Pfam" id="PF01751">
    <property type="entry name" value="Toprim"/>
    <property type="match status" value="1"/>
</dbReference>
<keyword evidence="9" id="KW-0460">Magnesium</keyword>
<evidence type="ECO:0000256" key="2">
    <source>
        <dbReference type="ARBA" id="ARBA00022517"/>
    </source>
</evidence>
<dbReference type="InterPro" id="IPR004466">
    <property type="entry name" value="RNase_M5"/>
</dbReference>
<dbReference type="InterPro" id="IPR025156">
    <property type="entry name" value="RNase_M5_C"/>
</dbReference>
<dbReference type="GO" id="GO:0005737">
    <property type="term" value="C:cytoplasm"/>
    <property type="evidence" value="ECO:0007669"/>
    <property type="project" value="UniProtKB-SubCell"/>
</dbReference>
<keyword evidence="5" id="KW-0479">Metal-binding</keyword>
<dbReference type="NCBIfam" id="TIGR00334">
    <property type="entry name" value="5S_RNA_mat_M5"/>
    <property type="match status" value="1"/>
</dbReference>
<keyword evidence="10 11" id="KW-0694">RNA-binding</keyword>
<evidence type="ECO:0000256" key="8">
    <source>
        <dbReference type="ARBA" id="ARBA00022801"/>
    </source>
</evidence>
<comment type="similarity">
    <text evidence="11">Belongs to the ribonuclease M5 family.</text>
</comment>
<dbReference type="InterPro" id="IPR006171">
    <property type="entry name" value="TOPRIM_dom"/>
</dbReference>
<reference evidence="15" key="1">
    <citation type="submission" date="2016-06" db="EMBL/GenBank/DDBJ databases">
        <authorList>
            <person name="Nascimento L."/>
            <person name="Pereira R.V."/>
            <person name="Martins L.F."/>
            <person name="Quaggio R.B."/>
            <person name="Silva A.M."/>
            <person name="Setubal J.C."/>
        </authorList>
    </citation>
    <scope>NUCLEOTIDE SEQUENCE [LARGE SCALE GENOMIC DNA]</scope>
</reference>
<dbReference type="EC" id="3.1.26.8" evidence="11 12"/>
<dbReference type="GO" id="GO:0046872">
    <property type="term" value="F:metal ion binding"/>
    <property type="evidence" value="ECO:0007669"/>
    <property type="project" value="UniProtKB-KW"/>
</dbReference>
<evidence type="ECO:0000313" key="14">
    <source>
        <dbReference type="EMBL" id="OUM85313.1"/>
    </source>
</evidence>
<dbReference type="AlphaFoldDB" id="A0A1Y3PDC0"/>
<evidence type="ECO:0000259" key="13">
    <source>
        <dbReference type="PROSITE" id="PS50880"/>
    </source>
</evidence>
<comment type="caution">
    <text evidence="14">The sequence shown here is derived from an EMBL/GenBank/DDBJ whole genome shotgun (WGS) entry which is preliminary data.</text>
</comment>
<dbReference type="GO" id="GO:0006364">
    <property type="term" value="P:rRNA processing"/>
    <property type="evidence" value="ECO:0007669"/>
    <property type="project" value="UniProtKB-UniRule"/>
</dbReference>
<evidence type="ECO:0000256" key="5">
    <source>
        <dbReference type="ARBA" id="ARBA00022723"/>
    </source>
</evidence>
<evidence type="ECO:0000256" key="7">
    <source>
        <dbReference type="ARBA" id="ARBA00022759"/>
    </source>
</evidence>
<dbReference type="SMART" id="SM00493">
    <property type="entry name" value="TOPRIM"/>
    <property type="match status" value="1"/>
</dbReference>